<keyword evidence="1" id="KW-1185">Reference proteome</keyword>
<dbReference type="Proteomes" id="UP000095283">
    <property type="component" value="Unplaced"/>
</dbReference>
<accession>A0A1I7WYP5</accession>
<reference evidence="2" key="1">
    <citation type="submission" date="2016-11" db="UniProtKB">
        <authorList>
            <consortium name="WormBaseParasite"/>
        </authorList>
    </citation>
    <scope>IDENTIFICATION</scope>
</reference>
<sequence length="42" mass="4782">MSFDIGPWTCFGAVLLQKLTHIINNHQEIIQLLNGFLVQISQ</sequence>
<organism evidence="1 2">
    <name type="scientific">Heterorhabditis bacteriophora</name>
    <name type="common">Entomopathogenic nematode worm</name>
    <dbReference type="NCBI Taxonomy" id="37862"/>
    <lineage>
        <taxon>Eukaryota</taxon>
        <taxon>Metazoa</taxon>
        <taxon>Ecdysozoa</taxon>
        <taxon>Nematoda</taxon>
        <taxon>Chromadorea</taxon>
        <taxon>Rhabditida</taxon>
        <taxon>Rhabditina</taxon>
        <taxon>Rhabditomorpha</taxon>
        <taxon>Strongyloidea</taxon>
        <taxon>Heterorhabditidae</taxon>
        <taxon>Heterorhabditis</taxon>
    </lineage>
</organism>
<evidence type="ECO:0000313" key="1">
    <source>
        <dbReference type="Proteomes" id="UP000095283"/>
    </source>
</evidence>
<protein>
    <submittedName>
        <fullName evidence="2">Cytochrome P450</fullName>
    </submittedName>
</protein>
<evidence type="ECO:0000313" key="2">
    <source>
        <dbReference type="WBParaSite" id="Hba_10300"/>
    </source>
</evidence>
<name>A0A1I7WYP5_HETBA</name>
<dbReference type="WBParaSite" id="Hba_10300">
    <property type="protein sequence ID" value="Hba_10300"/>
    <property type="gene ID" value="Hba_10300"/>
</dbReference>
<proteinExistence type="predicted"/>
<dbReference type="AlphaFoldDB" id="A0A1I7WYP5"/>